<dbReference type="InterPro" id="IPR000719">
    <property type="entry name" value="Prot_kinase_dom"/>
</dbReference>
<dbReference type="SMART" id="SM00220">
    <property type="entry name" value="S_TKc"/>
    <property type="match status" value="1"/>
</dbReference>
<protein>
    <recommendedName>
        <fullName evidence="1">Protein kinase domain-containing protein</fullName>
    </recommendedName>
</protein>
<organism evidence="2 3">
    <name type="scientific">Streblomastix strix</name>
    <dbReference type="NCBI Taxonomy" id="222440"/>
    <lineage>
        <taxon>Eukaryota</taxon>
        <taxon>Metamonada</taxon>
        <taxon>Preaxostyla</taxon>
        <taxon>Oxymonadida</taxon>
        <taxon>Streblomastigidae</taxon>
        <taxon>Streblomastix</taxon>
    </lineage>
</organism>
<dbReference type="Pfam" id="PF00069">
    <property type="entry name" value="Pkinase"/>
    <property type="match status" value="1"/>
</dbReference>
<dbReference type="AlphaFoldDB" id="A0A5J4VYB0"/>
<dbReference type="Gene3D" id="1.10.510.10">
    <property type="entry name" value="Transferase(Phosphotransferase) domain 1"/>
    <property type="match status" value="1"/>
</dbReference>
<name>A0A5J4VYB0_9EUKA</name>
<dbReference type="InterPro" id="IPR011009">
    <property type="entry name" value="Kinase-like_dom_sf"/>
</dbReference>
<proteinExistence type="predicted"/>
<dbReference type="PANTHER" id="PTHR24362:SF309">
    <property type="entry name" value="PROTEIN KINASE DOMAIN-CONTAINING PROTEIN"/>
    <property type="match status" value="1"/>
</dbReference>
<dbReference type="PROSITE" id="PS50011">
    <property type="entry name" value="PROTEIN_KINASE_DOM"/>
    <property type="match status" value="1"/>
</dbReference>
<dbReference type="SUPFAM" id="SSF56112">
    <property type="entry name" value="Protein kinase-like (PK-like)"/>
    <property type="match status" value="1"/>
</dbReference>
<dbReference type="PANTHER" id="PTHR24362">
    <property type="entry name" value="SERINE/THREONINE-PROTEIN KINASE NEK"/>
    <property type="match status" value="1"/>
</dbReference>
<dbReference type="Proteomes" id="UP000324800">
    <property type="component" value="Unassembled WGS sequence"/>
</dbReference>
<comment type="caution">
    <text evidence="2">The sequence shown here is derived from an EMBL/GenBank/DDBJ whole genome shotgun (WGS) entry which is preliminary data.</text>
</comment>
<evidence type="ECO:0000313" key="2">
    <source>
        <dbReference type="EMBL" id="KAA6387585.1"/>
    </source>
</evidence>
<feature type="domain" description="Protein kinase" evidence="1">
    <location>
        <begin position="1"/>
        <end position="217"/>
    </location>
</feature>
<gene>
    <name evidence="2" type="ORF">EZS28_016890</name>
</gene>
<evidence type="ECO:0000259" key="1">
    <source>
        <dbReference type="PROSITE" id="PS50011"/>
    </source>
</evidence>
<reference evidence="2 3" key="1">
    <citation type="submission" date="2019-03" db="EMBL/GenBank/DDBJ databases">
        <title>Single cell metagenomics reveals metabolic interactions within the superorganism composed of flagellate Streblomastix strix and complex community of Bacteroidetes bacteria on its surface.</title>
        <authorList>
            <person name="Treitli S.C."/>
            <person name="Kolisko M."/>
            <person name="Husnik F."/>
            <person name="Keeling P."/>
            <person name="Hampl V."/>
        </authorList>
    </citation>
    <scope>NUCLEOTIDE SEQUENCE [LARGE SCALE GENOMIC DNA]</scope>
    <source>
        <strain evidence="2">ST1C</strain>
    </source>
</reference>
<dbReference type="EMBL" id="SNRW01004315">
    <property type="protein sequence ID" value="KAA6387585.1"/>
    <property type="molecule type" value="Genomic_DNA"/>
</dbReference>
<evidence type="ECO:0000313" key="3">
    <source>
        <dbReference type="Proteomes" id="UP000324800"/>
    </source>
</evidence>
<sequence length="276" mass="32272">MKDVEIMERNGVEFIRLTNNWESKKCRVYMGYYYHIKKVVAAIFIHNNDFDQTRLEDSKKLKLFALITYLSINLDIIARDPNFVLSKHTYRAIARQLLEGINIIHTSEIIIGNIMTKDILLHAQYGSVKAPEINGQNLVRTEKSDMWSIGVVLYKLATHEYPKVEKYQGPFSRAVLKRIQRPNSIQDNELWDLLFSLLNFDIDYRHTATQALQTPYFNSERAKAEITKEAKLITNQRTQATERGVDWILKYDLEPSFIAPSSEIKVLNYFLQQLQH</sequence>
<dbReference type="GO" id="GO:0005524">
    <property type="term" value="F:ATP binding"/>
    <property type="evidence" value="ECO:0007669"/>
    <property type="project" value="InterPro"/>
</dbReference>
<dbReference type="GO" id="GO:0004672">
    <property type="term" value="F:protein kinase activity"/>
    <property type="evidence" value="ECO:0007669"/>
    <property type="project" value="InterPro"/>
</dbReference>
<accession>A0A5J4VYB0</accession>